<evidence type="ECO:0008006" key="6">
    <source>
        <dbReference type="Google" id="ProtNLM"/>
    </source>
</evidence>
<dbReference type="GO" id="GO:0042254">
    <property type="term" value="P:ribosome biogenesis"/>
    <property type="evidence" value="ECO:0007669"/>
    <property type="project" value="UniProtKB-KW"/>
</dbReference>
<feature type="compositionally biased region" description="Low complexity" evidence="3">
    <location>
        <begin position="329"/>
        <end position="339"/>
    </location>
</feature>
<comment type="subcellular location">
    <subcellularLocation>
        <location evidence="1">Nucleus</location>
        <location evidence="1">Nucleolus</location>
    </subcellularLocation>
</comment>
<evidence type="ECO:0000256" key="3">
    <source>
        <dbReference type="SAM" id="MobiDB-lite"/>
    </source>
</evidence>
<name>A0ABC8ZCD1_9POAL</name>
<dbReference type="Proteomes" id="UP001497457">
    <property type="component" value="Chromosome 18b"/>
</dbReference>
<evidence type="ECO:0000313" key="5">
    <source>
        <dbReference type="Proteomes" id="UP001497457"/>
    </source>
</evidence>
<keyword evidence="5" id="KW-1185">Reference proteome</keyword>
<evidence type="ECO:0000256" key="2">
    <source>
        <dbReference type="ARBA" id="ARBA00022517"/>
    </source>
</evidence>
<protein>
    <recommendedName>
        <fullName evidence="6">Brix domain-containing protein</fullName>
    </recommendedName>
</protein>
<accession>A0ABC8ZCD1</accession>
<evidence type="ECO:0000256" key="1">
    <source>
        <dbReference type="ARBA" id="ARBA00004604"/>
    </source>
</evidence>
<keyword evidence="2" id="KW-0690">Ribosome biogenesis</keyword>
<proteinExistence type="predicted"/>
<dbReference type="EMBL" id="OZ075128">
    <property type="protein sequence ID" value="CAL4958717.1"/>
    <property type="molecule type" value="Genomic_DNA"/>
</dbReference>
<feature type="compositionally biased region" description="Basic residues" evidence="3">
    <location>
        <begin position="1"/>
        <end position="12"/>
    </location>
</feature>
<gene>
    <name evidence="4" type="ORF">URODEC1_LOCUS43283</name>
</gene>
<sequence>MRNQRKRKKPKVSHGDGGKENPVGELAKGAKVDPNVKPKMVCIGHSRNVNKRHLGQLKCLSALMLSAKQDLEITDDKFKVLINSKCSNGLYMKWRTKDDRYILWASSVSKKLRIKFDFHGGLEPAAKLLTTKNPVLVFSQSFDQNEAWREVKELLQELFGPSEEATGLEHDYVFAFTRTGMMFHLKIFKPLSHFAPNIDNLKLQEVSSTFILKPLKIVPLTRTEKEEIHAFIDNQMMPESNNSLNLEQCNVIYDRECPDIVPHTIHFPDLHILMLPSPAFNCQWFGFNTSSGDFFERYHIYKTVQVKGTGPDPKPPPPPPVRPVPTPPQASQKKQKAAAAANLPTPSAAAAAANPPMTAVVAIPVGFYEELTLPMKFYCRSLIGCIKEKIDMKLCFEDFTEDHIHFKGKTMMIIGVGVLPLSESQATNNLLTVYNIITVRLSNMVLPFDVKAALNLLLLGVGAGLLDLIYNNVAWMEAVERNHLVVDMYEEYSEFLVASEQVAVTLKFDGMSSYEIKFQKNWLVHCSRTYNMDAFKVHSLQVLQNYVSKKAQDLQDDPKDPRMDLLSASNAHQKEDLFKGRIYFGNLRHLYTHLSDTARKKKGMAAMTSEEKDTVVSSEFAKTIYDIQHEVPAAFVGSDDKKSSYKRFKRYFSEVDFSSEDEK</sequence>
<organism evidence="4 5">
    <name type="scientific">Urochloa decumbens</name>
    <dbReference type="NCBI Taxonomy" id="240449"/>
    <lineage>
        <taxon>Eukaryota</taxon>
        <taxon>Viridiplantae</taxon>
        <taxon>Streptophyta</taxon>
        <taxon>Embryophyta</taxon>
        <taxon>Tracheophyta</taxon>
        <taxon>Spermatophyta</taxon>
        <taxon>Magnoliopsida</taxon>
        <taxon>Liliopsida</taxon>
        <taxon>Poales</taxon>
        <taxon>Poaceae</taxon>
        <taxon>PACMAD clade</taxon>
        <taxon>Panicoideae</taxon>
        <taxon>Panicodae</taxon>
        <taxon>Paniceae</taxon>
        <taxon>Melinidinae</taxon>
        <taxon>Urochloa</taxon>
    </lineage>
</organism>
<reference evidence="4" key="1">
    <citation type="submission" date="2024-10" db="EMBL/GenBank/DDBJ databases">
        <authorList>
            <person name="Ryan C."/>
        </authorList>
    </citation>
    <scope>NUCLEOTIDE SEQUENCE [LARGE SCALE GENOMIC DNA]</scope>
</reference>
<feature type="compositionally biased region" description="Pro residues" evidence="3">
    <location>
        <begin position="312"/>
        <end position="328"/>
    </location>
</feature>
<dbReference type="AlphaFoldDB" id="A0ABC8ZCD1"/>
<evidence type="ECO:0000313" key="4">
    <source>
        <dbReference type="EMBL" id="CAL4958717.1"/>
    </source>
</evidence>
<dbReference type="GO" id="GO:0005730">
    <property type="term" value="C:nucleolus"/>
    <property type="evidence" value="ECO:0007669"/>
    <property type="project" value="UniProtKB-SubCell"/>
</dbReference>
<dbReference type="PANTHER" id="PTHR13634">
    <property type="entry name" value="RIBOSOME BIOGENESIS PROTEIN BRIX"/>
    <property type="match status" value="1"/>
</dbReference>
<feature type="region of interest" description="Disordered" evidence="3">
    <location>
        <begin position="1"/>
        <end position="30"/>
    </location>
</feature>
<dbReference type="InterPro" id="IPR026532">
    <property type="entry name" value="BRX1"/>
</dbReference>
<feature type="region of interest" description="Disordered" evidence="3">
    <location>
        <begin position="306"/>
        <end position="339"/>
    </location>
</feature>
<dbReference type="PANTHER" id="PTHR13634:SF1">
    <property type="entry name" value="OS01G0148400 PROTEIN"/>
    <property type="match status" value="1"/>
</dbReference>